<sequence>MRHLILLLFLCFVRFSAWAQPAYVMKSNASYLNMTGGLPSNFVDDIYADSYGFMWIATHGGGLVRYDGYAYRYFGVGNDGMSLRSNTCHNMVEDKFHRLWISFDEYTEVLDLKTMKTVVPDSRNDALRGILNQLSVKVYRDSKEALWIVNRSFIYHVTLDHEGKAVRILQIGYHGNTPDIALADVERNGSVWAAIDGGLYKLAIERGRLVKHVINPAFSHMKENFITSLKVVRGDVWIGSSQGLLRYNLTQKTLRKYHHSMAVGSLSHDYVSSLAVSAEGQLLVGTLGGVDFYQPTTDDFLHWNAGSKTNPLSSNFVNCLFVYHGFTWVGTETGGITKLNPRPLQLENFSHTDALTSLSPNAVNAMYAETDGTLWVGTVEGGLNRKAKGSNVFTHFTTTNSALTHNAVSTLAADGDKRLWIGTWGGGLHLIDMRSHATIQRLSLPENYARLTQFVGALCYDQRNQLMWIGSNDGIYAYDLRRKEIFEPFKGCGNIRGAIGSIIDNTGCLWMGCVSGVVKIDLKSNRKSPHLFSYTHFSTKLDNPKSGIIDKLCAFCQSHDGTLWLGSNGYGLYKRMTDRNGKTVFKAYTQRDGLANNAVKGIVEDHNGMLWITTDNGLSQFNPHTEAFTNYTVSDGLLSSQFYWNSAVSGADGTLYLGSDKGVTVLHGDNSASLYHGRLRFTRLIVNNEDAVVGTSVLDNDISQAKRIRVSEADKSIMFEFSSLSYSNETQGVYSCRMKGFEDDWIQLKPGEHSMRYTHLPPGDYEFQVKYVSALSKGNDMMASVAVSVAPYFWKSWWFELLLLVIVSFMARYFYKRRVRELRRKEAERLMQPIEDALRESEEPSELQHRIEEILHVQQKVRQSKQRSFLTDQTEMDDKEKPFMDQVMAVVEQKYMDSEFGVAELAEALGMNRSMLSRRLNVETGFSTSQFLRNYRLDVAKKILVNNPHDRNITEIAYKVGFNDPKYFTRCYSKRFGEAPKRSLSNDASSKGKESEPACEQQQSTH</sequence>
<dbReference type="Proteomes" id="UP000274578">
    <property type="component" value="Chromosome 1"/>
</dbReference>
<feature type="domain" description="HTH araC/xylS-type" evidence="8">
    <location>
        <begin position="885"/>
        <end position="986"/>
    </location>
</feature>
<dbReference type="PANTHER" id="PTHR43547:SF2">
    <property type="entry name" value="HYBRID SIGNAL TRANSDUCTION HISTIDINE KINASE C"/>
    <property type="match status" value="1"/>
</dbReference>
<dbReference type="RefSeq" id="WP_026285906.1">
    <property type="nucleotide sequence ID" value="NZ_LR134384.1"/>
</dbReference>
<dbReference type="InterPro" id="IPR011110">
    <property type="entry name" value="Reg_prop"/>
</dbReference>
<evidence type="ECO:0000256" key="3">
    <source>
        <dbReference type="ARBA" id="ARBA00023125"/>
    </source>
</evidence>
<feature type="region of interest" description="Disordered" evidence="5">
    <location>
        <begin position="979"/>
        <end position="1006"/>
    </location>
</feature>
<dbReference type="Gene3D" id="2.130.10.10">
    <property type="entry name" value="YVTN repeat-like/Quinoprotein amine dehydrogenase"/>
    <property type="match status" value="2"/>
</dbReference>
<feature type="signal peptide" evidence="7">
    <location>
        <begin position="1"/>
        <end position="19"/>
    </location>
</feature>
<dbReference type="InterPro" id="IPR013783">
    <property type="entry name" value="Ig-like_fold"/>
</dbReference>
<dbReference type="Pfam" id="PF07494">
    <property type="entry name" value="Reg_prop"/>
    <property type="match status" value="4"/>
</dbReference>
<evidence type="ECO:0000256" key="4">
    <source>
        <dbReference type="ARBA" id="ARBA00023163"/>
    </source>
</evidence>
<dbReference type="EMBL" id="LR134384">
    <property type="protein sequence ID" value="VEH15013.1"/>
    <property type="molecule type" value="Genomic_DNA"/>
</dbReference>
<dbReference type="PROSITE" id="PS00041">
    <property type="entry name" value="HTH_ARAC_FAMILY_1"/>
    <property type="match status" value="1"/>
</dbReference>
<dbReference type="Pfam" id="PF12833">
    <property type="entry name" value="HTH_18"/>
    <property type="match status" value="1"/>
</dbReference>
<dbReference type="GO" id="GO:0003700">
    <property type="term" value="F:DNA-binding transcription factor activity"/>
    <property type="evidence" value="ECO:0007669"/>
    <property type="project" value="InterPro"/>
</dbReference>
<dbReference type="PROSITE" id="PS01124">
    <property type="entry name" value="HTH_ARAC_FAMILY_2"/>
    <property type="match status" value="1"/>
</dbReference>
<name>A0A3S4V957_9BACT</name>
<dbReference type="PANTHER" id="PTHR43547">
    <property type="entry name" value="TWO-COMPONENT HISTIDINE KINASE"/>
    <property type="match status" value="1"/>
</dbReference>
<dbReference type="Gene3D" id="1.10.10.60">
    <property type="entry name" value="Homeodomain-like"/>
    <property type="match status" value="2"/>
</dbReference>
<evidence type="ECO:0000313" key="10">
    <source>
        <dbReference type="Proteomes" id="UP000274578"/>
    </source>
</evidence>
<dbReference type="InterPro" id="IPR018060">
    <property type="entry name" value="HTH_AraC"/>
</dbReference>
<protein>
    <submittedName>
        <fullName evidence="9">Transcriptional activator feaR</fullName>
    </submittedName>
</protein>
<keyword evidence="1" id="KW-0597">Phosphoprotein</keyword>
<dbReference type="InterPro" id="IPR018062">
    <property type="entry name" value="HTH_AraC-typ_CS"/>
</dbReference>
<proteinExistence type="predicted"/>
<gene>
    <name evidence="9" type="primary">feaR</name>
    <name evidence="9" type="ORF">NCTC13071_00999</name>
</gene>
<keyword evidence="7" id="KW-0732">Signal</keyword>
<evidence type="ECO:0000256" key="6">
    <source>
        <dbReference type="SAM" id="Phobius"/>
    </source>
</evidence>
<dbReference type="GO" id="GO:0043565">
    <property type="term" value="F:sequence-specific DNA binding"/>
    <property type="evidence" value="ECO:0007669"/>
    <property type="project" value="InterPro"/>
</dbReference>
<dbReference type="InterPro" id="IPR011123">
    <property type="entry name" value="Y_Y_Y"/>
</dbReference>
<keyword evidence="6" id="KW-0472">Membrane</keyword>
<keyword evidence="3" id="KW-0238">DNA-binding</keyword>
<evidence type="ECO:0000256" key="2">
    <source>
        <dbReference type="ARBA" id="ARBA00023015"/>
    </source>
</evidence>
<feature type="transmembrane region" description="Helical" evidence="6">
    <location>
        <begin position="797"/>
        <end position="815"/>
    </location>
</feature>
<dbReference type="Pfam" id="PF07495">
    <property type="entry name" value="Y_Y_Y"/>
    <property type="match status" value="1"/>
</dbReference>
<evidence type="ECO:0000256" key="5">
    <source>
        <dbReference type="SAM" id="MobiDB-lite"/>
    </source>
</evidence>
<dbReference type="GeneID" id="85011864"/>
<evidence type="ECO:0000256" key="1">
    <source>
        <dbReference type="ARBA" id="ARBA00022553"/>
    </source>
</evidence>
<keyword evidence="4" id="KW-0804">Transcription</keyword>
<evidence type="ECO:0000256" key="7">
    <source>
        <dbReference type="SAM" id="SignalP"/>
    </source>
</evidence>
<reference evidence="9 10" key="1">
    <citation type="submission" date="2018-12" db="EMBL/GenBank/DDBJ databases">
        <authorList>
            <consortium name="Pathogen Informatics"/>
        </authorList>
    </citation>
    <scope>NUCLEOTIDE SEQUENCE [LARGE SCALE GENOMIC DNA]</scope>
    <source>
        <strain evidence="9 10">NCTC13071</strain>
    </source>
</reference>
<dbReference type="SUPFAM" id="SSF46689">
    <property type="entry name" value="Homeodomain-like"/>
    <property type="match status" value="1"/>
</dbReference>
<dbReference type="SMART" id="SM00342">
    <property type="entry name" value="HTH_ARAC"/>
    <property type="match status" value="1"/>
</dbReference>
<keyword evidence="6" id="KW-0812">Transmembrane</keyword>
<dbReference type="SUPFAM" id="SSF63829">
    <property type="entry name" value="Calcium-dependent phosphotriesterase"/>
    <property type="match status" value="3"/>
</dbReference>
<organism evidence="9 10">
    <name type="scientific">Segatella oris</name>
    <dbReference type="NCBI Taxonomy" id="28135"/>
    <lineage>
        <taxon>Bacteria</taxon>
        <taxon>Pseudomonadati</taxon>
        <taxon>Bacteroidota</taxon>
        <taxon>Bacteroidia</taxon>
        <taxon>Bacteroidales</taxon>
        <taxon>Prevotellaceae</taxon>
        <taxon>Segatella</taxon>
    </lineage>
</organism>
<keyword evidence="2" id="KW-0805">Transcription regulation</keyword>
<dbReference type="GO" id="GO:0000155">
    <property type="term" value="F:phosphorelay sensor kinase activity"/>
    <property type="evidence" value="ECO:0007669"/>
    <property type="project" value="TreeGrafter"/>
</dbReference>
<accession>A0A3S4V957</accession>
<dbReference type="InterPro" id="IPR009057">
    <property type="entry name" value="Homeodomain-like_sf"/>
</dbReference>
<dbReference type="AlphaFoldDB" id="A0A3S4V957"/>
<feature type="chain" id="PRO_5018541989" evidence="7">
    <location>
        <begin position="20"/>
        <end position="1006"/>
    </location>
</feature>
<dbReference type="Gene3D" id="2.60.40.10">
    <property type="entry name" value="Immunoglobulins"/>
    <property type="match status" value="1"/>
</dbReference>
<evidence type="ECO:0000313" key="9">
    <source>
        <dbReference type="EMBL" id="VEH15013.1"/>
    </source>
</evidence>
<dbReference type="KEGG" id="poc:NCTC13071_00999"/>
<evidence type="ECO:0000259" key="8">
    <source>
        <dbReference type="PROSITE" id="PS01124"/>
    </source>
</evidence>
<keyword evidence="6" id="KW-1133">Transmembrane helix</keyword>
<dbReference type="InterPro" id="IPR015943">
    <property type="entry name" value="WD40/YVTN_repeat-like_dom_sf"/>
</dbReference>